<keyword evidence="2" id="KW-1185">Reference proteome</keyword>
<protein>
    <submittedName>
        <fullName evidence="1">Uncharacterized protein</fullName>
    </submittedName>
</protein>
<dbReference type="RefSeq" id="WP_113856155.1">
    <property type="nucleotide sequence ID" value="NZ_CP011940.1"/>
</dbReference>
<organism evidence="1 2">
    <name type="scientific">Megasphaera hexanoica</name>
    <dbReference type="NCBI Taxonomy" id="1675036"/>
    <lineage>
        <taxon>Bacteria</taxon>
        <taxon>Bacillati</taxon>
        <taxon>Bacillota</taxon>
        <taxon>Negativicutes</taxon>
        <taxon>Veillonellales</taxon>
        <taxon>Veillonellaceae</taxon>
        <taxon>Megasphaera</taxon>
    </lineage>
</organism>
<name>A0ABW7DP31_9FIRM</name>
<evidence type="ECO:0000313" key="1">
    <source>
        <dbReference type="EMBL" id="MFG6273127.1"/>
    </source>
</evidence>
<comment type="caution">
    <text evidence="1">The sequence shown here is derived from an EMBL/GenBank/DDBJ whole genome shotgun (WGS) entry which is preliminary data.</text>
</comment>
<dbReference type="Proteomes" id="UP001605989">
    <property type="component" value="Unassembled WGS sequence"/>
</dbReference>
<accession>A0ABW7DP31</accession>
<evidence type="ECO:0000313" key="2">
    <source>
        <dbReference type="Proteomes" id="UP001605989"/>
    </source>
</evidence>
<sequence>MKRQEIVIPDWVNRKNEIVIPSWVNAKKPLPEVEAAEENELSEAVWLAAFLILGAIIIGLI</sequence>
<dbReference type="EMBL" id="JBIEKR010000006">
    <property type="protein sequence ID" value="MFG6273127.1"/>
    <property type="molecule type" value="Genomic_DNA"/>
</dbReference>
<reference evidence="1 2" key="1">
    <citation type="submission" date="2024-10" db="EMBL/GenBank/DDBJ databases">
        <authorList>
            <person name="Sang B.-I."/>
            <person name="Prabhaharan D."/>
        </authorList>
    </citation>
    <scope>NUCLEOTIDE SEQUENCE [LARGE SCALE GENOMIC DNA]</scope>
    <source>
        <strain evidence="1 2">MH</strain>
    </source>
</reference>
<gene>
    <name evidence="1" type="ORF">ACGTZG_07980</name>
</gene>
<proteinExistence type="predicted"/>